<dbReference type="Pfam" id="PF00069">
    <property type="entry name" value="Pkinase"/>
    <property type="match status" value="1"/>
</dbReference>
<dbReference type="InterPro" id="IPR005543">
    <property type="entry name" value="PASTA_dom"/>
</dbReference>
<dbReference type="AlphaFoldDB" id="A0A3P1T582"/>
<dbReference type="GO" id="GO:0004674">
    <property type="term" value="F:protein serine/threonine kinase activity"/>
    <property type="evidence" value="ECO:0007669"/>
    <property type="project" value="UniProtKB-KW"/>
</dbReference>
<feature type="domain" description="PASTA" evidence="13">
    <location>
        <begin position="518"/>
        <end position="584"/>
    </location>
</feature>
<accession>A0A3P1T582</accession>
<dbReference type="PROSITE" id="PS00107">
    <property type="entry name" value="PROTEIN_KINASE_ATP"/>
    <property type="match status" value="1"/>
</dbReference>
<dbReference type="EMBL" id="RQZG01000018">
    <property type="protein sequence ID" value="RRD03583.1"/>
    <property type="molecule type" value="Genomic_DNA"/>
</dbReference>
<evidence type="ECO:0000313" key="15">
    <source>
        <dbReference type="Proteomes" id="UP000280819"/>
    </source>
</evidence>
<feature type="domain" description="PASTA" evidence="13">
    <location>
        <begin position="585"/>
        <end position="653"/>
    </location>
</feature>
<dbReference type="Pfam" id="PF03793">
    <property type="entry name" value="PASTA"/>
    <property type="match status" value="4"/>
</dbReference>
<dbReference type="GO" id="GO:0005524">
    <property type="term" value="F:ATP binding"/>
    <property type="evidence" value="ECO:0007669"/>
    <property type="project" value="UniProtKB-UniRule"/>
</dbReference>
<keyword evidence="7 10" id="KW-0067">ATP-binding</keyword>
<evidence type="ECO:0000256" key="7">
    <source>
        <dbReference type="ARBA" id="ARBA00022840"/>
    </source>
</evidence>
<feature type="domain" description="PASTA" evidence="13">
    <location>
        <begin position="447"/>
        <end position="517"/>
    </location>
</feature>
<dbReference type="FunFam" id="3.30.200.20:FF:000035">
    <property type="entry name" value="Serine/threonine protein kinase Stk1"/>
    <property type="match status" value="1"/>
</dbReference>
<feature type="binding site" evidence="10">
    <location>
        <position position="41"/>
    </location>
    <ligand>
        <name>ATP</name>
        <dbReference type="ChEBI" id="CHEBI:30616"/>
    </ligand>
</feature>
<dbReference type="FunFam" id="1.10.510.10:FF:000021">
    <property type="entry name" value="Serine/threonine protein kinase"/>
    <property type="match status" value="1"/>
</dbReference>
<dbReference type="PROSITE" id="PS51178">
    <property type="entry name" value="PASTA"/>
    <property type="match status" value="4"/>
</dbReference>
<dbReference type="RefSeq" id="WP_124845675.1">
    <property type="nucleotide sequence ID" value="NZ_RQZG01000018.1"/>
</dbReference>
<keyword evidence="5 10" id="KW-0547">Nucleotide-binding</keyword>
<feature type="region of interest" description="Disordered" evidence="11">
    <location>
        <begin position="557"/>
        <end position="581"/>
    </location>
</feature>
<dbReference type="Gene3D" id="3.30.10.20">
    <property type="match status" value="4"/>
</dbReference>
<feature type="region of interest" description="Disordered" evidence="11">
    <location>
        <begin position="651"/>
        <end position="681"/>
    </location>
</feature>
<keyword evidence="2" id="KW-0723">Serine/threonine-protein kinase</keyword>
<dbReference type="SMART" id="SM00220">
    <property type="entry name" value="S_TKc"/>
    <property type="match status" value="1"/>
</dbReference>
<feature type="domain" description="Protein kinase" evidence="12">
    <location>
        <begin position="12"/>
        <end position="277"/>
    </location>
</feature>
<protein>
    <recommendedName>
        <fullName evidence="1">non-specific serine/threonine protein kinase</fullName>
        <ecNumber evidence="1">2.7.11.1</ecNumber>
    </recommendedName>
</protein>
<dbReference type="GO" id="GO:0045717">
    <property type="term" value="P:negative regulation of fatty acid biosynthetic process"/>
    <property type="evidence" value="ECO:0007669"/>
    <property type="project" value="UniProtKB-ARBA"/>
</dbReference>
<evidence type="ECO:0000256" key="3">
    <source>
        <dbReference type="ARBA" id="ARBA00022679"/>
    </source>
</evidence>
<sequence>MSERGTLLGGRYELDQIIGRGGMAEVWRAHDTRLVRDVAVKRLRVDLASDPTFQARFRREAQSAAGLNHPNIVAVYDTGEERDPKSDVMVPYIVMELVEGITLREVLRDGRKILPSRALEFTLGVLDALAYSHRAGIIHRDIKPANVMLTPSGTVKVMDFGIARAVADTSATMTQTAAVIGTAQYLSPEQARGEKVDNRSDLYSVGCLMYELLCSEPPFKGDSPVSVAYQHVREAPIPPSHRDPEVTPAMDAIALKALAKAPVDRYQDAREFRDDIVRALNGQPVHASSSTSDNDTPTTVLPASSAMGARRAAVDPAATQLAEPVPSGMATGPLPPVDPEEDEEPRSRKKLIAIVTVVALLLIGGIAFGVYKVLTPPAVEVTTVAVPTVVGSDQATAEKLLTDAKLTAVVEQVESTDAEKGKVVAVDPPAGQQVDVGSTVTLKVGQGPNTLKVPQLVGLSEQQAKQLLKDSKFTGTVTTTEADPAEEDPKAKKGDVVASDPAKDAQVPADQPFTLLVATGKSLVPDLSGLSPDDAKAKAKEVGFAEVEVVEEENNEQAGKVFKQSPQAGKAADRSSKLKVTVGAAKKTAVVPDMSGMSEEQARNTFKSAGFTSELRVTVVEVNGHPEGRVFEQDPAAKTELERNAPVTVKIAKYPAAPPTSQQPGNPGSPAPSGSPTPSDN</sequence>
<evidence type="ECO:0000256" key="8">
    <source>
        <dbReference type="ARBA" id="ARBA00047899"/>
    </source>
</evidence>
<dbReference type="InterPro" id="IPR011009">
    <property type="entry name" value="Kinase-like_dom_sf"/>
</dbReference>
<dbReference type="InterPro" id="IPR008271">
    <property type="entry name" value="Ser/Thr_kinase_AS"/>
</dbReference>
<comment type="catalytic activity">
    <reaction evidence="9">
        <text>L-seryl-[protein] + ATP = O-phospho-L-seryl-[protein] + ADP + H(+)</text>
        <dbReference type="Rhea" id="RHEA:17989"/>
        <dbReference type="Rhea" id="RHEA-COMP:9863"/>
        <dbReference type="Rhea" id="RHEA-COMP:11604"/>
        <dbReference type="ChEBI" id="CHEBI:15378"/>
        <dbReference type="ChEBI" id="CHEBI:29999"/>
        <dbReference type="ChEBI" id="CHEBI:30616"/>
        <dbReference type="ChEBI" id="CHEBI:83421"/>
        <dbReference type="ChEBI" id="CHEBI:456216"/>
        <dbReference type="EC" id="2.7.11.1"/>
    </reaction>
</comment>
<evidence type="ECO:0000313" key="14">
    <source>
        <dbReference type="EMBL" id="RRD03583.1"/>
    </source>
</evidence>
<keyword evidence="3" id="KW-0808">Transferase</keyword>
<evidence type="ECO:0000259" key="12">
    <source>
        <dbReference type="PROSITE" id="PS50011"/>
    </source>
</evidence>
<dbReference type="PROSITE" id="PS50011">
    <property type="entry name" value="PROTEIN_KINASE_DOM"/>
    <property type="match status" value="1"/>
</dbReference>
<evidence type="ECO:0000259" key="13">
    <source>
        <dbReference type="PROSITE" id="PS51178"/>
    </source>
</evidence>
<organism evidence="14 15">
    <name type="scientific">Arachnia propionica</name>
    <dbReference type="NCBI Taxonomy" id="1750"/>
    <lineage>
        <taxon>Bacteria</taxon>
        <taxon>Bacillati</taxon>
        <taxon>Actinomycetota</taxon>
        <taxon>Actinomycetes</taxon>
        <taxon>Propionibacteriales</taxon>
        <taxon>Propionibacteriaceae</taxon>
        <taxon>Arachnia</taxon>
    </lineage>
</organism>
<dbReference type="NCBIfam" id="NF033483">
    <property type="entry name" value="PknB_PASTA_kin"/>
    <property type="match status" value="1"/>
</dbReference>
<feature type="compositionally biased region" description="Low complexity" evidence="11">
    <location>
        <begin position="288"/>
        <end position="299"/>
    </location>
</feature>
<reference evidence="14 15" key="1">
    <citation type="submission" date="2018-11" db="EMBL/GenBank/DDBJ databases">
        <title>Genomes From Bacteria Associated with the Canine Oral Cavity: a Test Case for Automated Genome-Based Taxonomic Assignment.</title>
        <authorList>
            <person name="Coil D.A."/>
            <person name="Jospin G."/>
            <person name="Darling A.E."/>
            <person name="Wallis C."/>
            <person name="Davis I.J."/>
            <person name="Harris S."/>
            <person name="Eisen J.A."/>
            <person name="Holcombe L.J."/>
            <person name="O'Flynn C."/>
        </authorList>
    </citation>
    <scope>NUCLEOTIDE SEQUENCE [LARGE SCALE GENOMIC DNA]</scope>
    <source>
        <strain evidence="14 15">OH887_COT-365</strain>
    </source>
</reference>
<dbReference type="PANTHER" id="PTHR43289">
    <property type="entry name" value="MITOGEN-ACTIVATED PROTEIN KINASE KINASE KINASE 20-RELATED"/>
    <property type="match status" value="1"/>
</dbReference>
<evidence type="ECO:0000256" key="4">
    <source>
        <dbReference type="ARBA" id="ARBA00022737"/>
    </source>
</evidence>
<dbReference type="CDD" id="cd14014">
    <property type="entry name" value="STKc_PknB_like"/>
    <property type="match status" value="1"/>
</dbReference>
<comment type="caution">
    <text evidence="14">The sequence shown here is derived from an EMBL/GenBank/DDBJ whole genome shotgun (WGS) entry which is preliminary data.</text>
</comment>
<evidence type="ECO:0000256" key="1">
    <source>
        <dbReference type="ARBA" id="ARBA00012513"/>
    </source>
</evidence>
<name>A0A3P1T582_9ACTN</name>
<evidence type="ECO:0000256" key="11">
    <source>
        <dbReference type="SAM" id="MobiDB-lite"/>
    </source>
</evidence>
<evidence type="ECO:0000256" key="5">
    <source>
        <dbReference type="ARBA" id="ARBA00022741"/>
    </source>
</evidence>
<dbReference type="OrthoDB" id="9769043at2"/>
<evidence type="ECO:0000256" key="10">
    <source>
        <dbReference type="PROSITE-ProRule" id="PRU10141"/>
    </source>
</evidence>
<keyword evidence="4" id="KW-0677">Repeat</keyword>
<dbReference type="EC" id="2.7.11.1" evidence="1"/>
<dbReference type="SMART" id="SM00740">
    <property type="entry name" value="PASTA"/>
    <property type="match status" value="4"/>
</dbReference>
<dbReference type="SUPFAM" id="SSF56112">
    <property type="entry name" value="Protein kinase-like (PK-like)"/>
    <property type="match status" value="1"/>
</dbReference>
<dbReference type="CDD" id="cd06577">
    <property type="entry name" value="PASTA_pknB"/>
    <property type="match status" value="4"/>
</dbReference>
<feature type="region of interest" description="Disordered" evidence="11">
    <location>
        <begin position="284"/>
        <end position="345"/>
    </location>
</feature>
<evidence type="ECO:0000256" key="9">
    <source>
        <dbReference type="ARBA" id="ARBA00048679"/>
    </source>
</evidence>
<dbReference type="Gene3D" id="1.10.510.10">
    <property type="entry name" value="Transferase(Phosphotransferase) domain 1"/>
    <property type="match status" value="1"/>
</dbReference>
<feature type="region of interest" description="Disordered" evidence="11">
    <location>
        <begin position="475"/>
        <end position="507"/>
    </location>
</feature>
<gene>
    <name evidence="14" type="primary">pknB</name>
    <name evidence="14" type="ORF">EII34_13420</name>
</gene>
<dbReference type="PROSITE" id="PS00108">
    <property type="entry name" value="PROTEIN_KINASE_ST"/>
    <property type="match status" value="1"/>
</dbReference>
<keyword evidence="6 14" id="KW-0418">Kinase</keyword>
<evidence type="ECO:0000256" key="6">
    <source>
        <dbReference type="ARBA" id="ARBA00022777"/>
    </source>
</evidence>
<dbReference type="PANTHER" id="PTHR43289:SF6">
    <property type="entry name" value="SERINE_THREONINE-PROTEIN KINASE NEKL-3"/>
    <property type="match status" value="1"/>
</dbReference>
<dbReference type="InterPro" id="IPR017441">
    <property type="entry name" value="Protein_kinase_ATP_BS"/>
</dbReference>
<evidence type="ECO:0000256" key="2">
    <source>
        <dbReference type="ARBA" id="ARBA00022527"/>
    </source>
</evidence>
<proteinExistence type="predicted"/>
<dbReference type="Proteomes" id="UP000280819">
    <property type="component" value="Unassembled WGS sequence"/>
</dbReference>
<comment type="catalytic activity">
    <reaction evidence="8">
        <text>L-threonyl-[protein] + ATP = O-phospho-L-threonyl-[protein] + ADP + H(+)</text>
        <dbReference type="Rhea" id="RHEA:46608"/>
        <dbReference type="Rhea" id="RHEA-COMP:11060"/>
        <dbReference type="Rhea" id="RHEA-COMP:11605"/>
        <dbReference type="ChEBI" id="CHEBI:15378"/>
        <dbReference type="ChEBI" id="CHEBI:30013"/>
        <dbReference type="ChEBI" id="CHEBI:30616"/>
        <dbReference type="ChEBI" id="CHEBI:61977"/>
        <dbReference type="ChEBI" id="CHEBI:456216"/>
        <dbReference type="EC" id="2.7.11.1"/>
    </reaction>
</comment>
<dbReference type="InterPro" id="IPR000719">
    <property type="entry name" value="Prot_kinase_dom"/>
</dbReference>
<dbReference type="Gene3D" id="3.30.200.20">
    <property type="entry name" value="Phosphorylase Kinase, domain 1"/>
    <property type="match status" value="1"/>
</dbReference>
<feature type="domain" description="PASTA" evidence="13">
    <location>
        <begin position="380"/>
        <end position="446"/>
    </location>
</feature>